<dbReference type="PROSITE" id="PS51184">
    <property type="entry name" value="JMJC"/>
    <property type="match status" value="1"/>
</dbReference>
<feature type="domain" description="JmjC" evidence="1">
    <location>
        <begin position="1"/>
        <end position="64"/>
    </location>
</feature>
<proteinExistence type="predicted"/>
<feature type="non-terminal residue" evidence="2">
    <location>
        <position position="119"/>
    </location>
</feature>
<evidence type="ECO:0000259" key="1">
    <source>
        <dbReference type="PROSITE" id="PS51184"/>
    </source>
</evidence>
<name>A0A812T4W0_SYMPI</name>
<sequence>ANPTNAGFHRARRIDVDLEEGEVLFVPGGAPHLVVNLTDTVAFAGNFLDDSNLEATLADIKEMAAKEGRLEAKEPGPMEGFLSALEEMVFDPNKAIHEEMLPGRMLAVRYADFEGGRAA</sequence>
<dbReference type="InterPro" id="IPR003347">
    <property type="entry name" value="JmjC_dom"/>
</dbReference>
<organism evidence="2 3">
    <name type="scientific">Symbiodinium pilosum</name>
    <name type="common">Dinoflagellate</name>
    <dbReference type="NCBI Taxonomy" id="2952"/>
    <lineage>
        <taxon>Eukaryota</taxon>
        <taxon>Sar</taxon>
        <taxon>Alveolata</taxon>
        <taxon>Dinophyceae</taxon>
        <taxon>Suessiales</taxon>
        <taxon>Symbiodiniaceae</taxon>
        <taxon>Symbiodinium</taxon>
    </lineage>
</organism>
<protein>
    <recommendedName>
        <fullName evidence="1">JmjC domain-containing protein</fullName>
    </recommendedName>
</protein>
<accession>A0A812T4W0</accession>
<dbReference type="Gene3D" id="2.60.120.650">
    <property type="entry name" value="Cupin"/>
    <property type="match status" value="1"/>
</dbReference>
<evidence type="ECO:0000313" key="3">
    <source>
        <dbReference type="Proteomes" id="UP000649617"/>
    </source>
</evidence>
<dbReference type="AlphaFoldDB" id="A0A812T4W0"/>
<dbReference type="OrthoDB" id="424465at2759"/>
<gene>
    <name evidence="2" type="ORF">SPIL2461_LOCUS13068</name>
</gene>
<dbReference type="Proteomes" id="UP000649617">
    <property type="component" value="Unassembled WGS sequence"/>
</dbReference>
<feature type="non-terminal residue" evidence="2">
    <location>
        <position position="1"/>
    </location>
</feature>
<evidence type="ECO:0000313" key="2">
    <source>
        <dbReference type="EMBL" id="CAE7504342.1"/>
    </source>
</evidence>
<reference evidence="2" key="1">
    <citation type="submission" date="2021-02" db="EMBL/GenBank/DDBJ databases">
        <authorList>
            <person name="Dougan E. K."/>
            <person name="Rhodes N."/>
            <person name="Thang M."/>
            <person name="Chan C."/>
        </authorList>
    </citation>
    <scope>NUCLEOTIDE SEQUENCE</scope>
</reference>
<dbReference type="EMBL" id="CAJNIZ010027969">
    <property type="protein sequence ID" value="CAE7504342.1"/>
    <property type="molecule type" value="Genomic_DNA"/>
</dbReference>
<comment type="caution">
    <text evidence="2">The sequence shown here is derived from an EMBL/GenBank/DDBJ whole genome shotgun (WGS) entry which is preliminary data.</text>
</comment>
<dbReference type="SUPFAM" id="SSF51197">
    <property type="entry name" value="Clavaminate synthase-like"/>
    <property type="match status" value="1"/>
</dbReference>
<keyword evidence="3" id="KW-1185">Reference proteome</keyword>